<evidence type="ECO:0000313" key="1">
    <source>
        <dbReference type="EMBL" id="EGT60418.1"/>
    </source>
</evidence>
<reference evidence="2" key="1">
    <citation type="submission" date="2011-07" db="EMBL/GenBank/DDBJ databases">
        <authorList>
            <consortium name="Caenorhabditis brenneri Sequencing and Analysis Consortium"/>
            <person name="Wilson R.K."/>
        </authorList>
    </citation>
    <scope>NUCLEOTIDE SEQUENCE [LARGE SCALE GENOMIC DNA]</scope>
    <source>
        <strain evidence="2">PB2801</strain>
    </source>
</reference>
<accession>G0NHE8</accession>
<evidence type="ECO:0000313" key="2">
    <source>
        <dbReference type="Proteomes" id="UP000008068"/>
    </source>
</evidence>
<organism evidence="2">
    <name type="scientific">Caenorhabditis brenneri</name>
    <name type="common">Nematode worm</name>
    <dbReference type="NCBI Taxonomy" id="135651"/>
    <lineage>
        <taxon>Eukaryota</taxon>
        <taxon>Metazoa</taxon>
        <taxon>Ecdysozoa</taxon>
        <taxon>Nematoda</taxon>
        <taxon>Chromadorea</taxon>
        <taxon>Rhabditida</taxon>
        <taxon>Rhabditina</taxon>
        <taxon>Rhabditomorpha</taxon>
        <taxon>Rhabditoidea</taxon>
        <taxon>Rhabditidae</taxon>
        <taxon>Peloderinae</taxon>
        <taxon>Caenorhabditis</taxon>
    </lineage>
</organism>
<proteinExistence type="predicted"/>
<protein>
    <submittedName>
        <fullName evidence="1">Uncharacterized protein</fullName>
    </submittedName>
</protein>
<dbReference type="EMBL" id="GL379884">
    <property type="protein sequence ID" value="EGT60418.1"/>
    <property type="molecule type" value="Genomic_DNA"/>
</dbReference>
<dbReference type="Proteomes" id="UP000008068">
    <property type="component" value="Unassembled WGS sequence"/>
</dbReference>
<dbReference type="AlphaFoldDB" id="G0NHE8"/>
<gene>
    <name evidence="1" type="ORF">CAEBREN_32165</name>
</gene>
<dbReference type="HOGENOM" id="CLU_009123_12_5_1"/>
<sequence>MKPYIAAIAEAERDDNYCSEIVPQYASLMEFISGQNQKKAIVRFLKKETSDR</sequence>
<keyword evidence="2" id="KW-1185">Reference proteome</keyword>
<dbReference type="InParanoid" id="G0NHE8"/>
<dbReference type="OrthoDB" id="5865415at2759"/>
<name>G0NHE8_CAEBE</name>